<evidence type="ECO:0000313" key="3">
    <source>
        <dbReference type="Proteomes" id="UP000594874"/>
    </source>
</evidence>
<protein>
    <recommendedName>
        <fullName evidence="4">Small hydrophobic protein</fullName>
    </recommendedName>
</protein>
<keyword evidence="1" id="KW-1133">Transmembrane helix</keyword>
<dbReference type="RefSeq" id="WP_088245167.1">
    <property type="nucleotide sequence ID" value="NZ_CANQNV010000054.1"/>
</dbReference>
<keyword evidence="3" id="KW-1185">Reference proteome</keyword>
<evidence type="ECO:0000256" key="1">
    <source>
        <dbReference type="SAM" id="Phobius"/>
    </source>
</evidence>
<evidence type="ECO:0000313" key="2">
    <source>
        <dbReference type="EMBL" id="QOR04132.1"/>
    </source>
</evidence>
<keyword evidence="1" id="KW-0812">Transmembrane</keyword>
<name>A0ABX6TWN6_9BACT</name>
<sequence length="47" mass="5881">MEILRDMLYLFFILFIAFLVVGFNRQMNQRAKEREEKWSQLNKKEKK</sequence>
<accession>A0ABX6TWN6</accession>
<proteinExistence type="predicted"/>
<gene>
    <name evidence="2" type="ORF">A0071_08200</name>
</gene>
<evidence type="ECO:0008006" key="4">
    <source>
        <dbReference type="Google" id="ProtNLM"/>
    </source>
</evidence>
<organism evidence="2 3">
    <name type="scientific">Campylobacter cuniculorum</name>
    <dbReference type="NCBI Taxonomy" id="374106"/>
    <lineage>
        <taxon>Bacteria</taxon>
        <taxon>Pseudomonadati</taxon>
        <taxon>Campylobacterota</taxon>
        <taxon>Epsilonproteobacteria</taxon>
        <taxon>Campylobacterales</taxon>
        <taxon>Campylobacteraceae</taxon>
        <taxon>Campylobacter</taxon>
    </lineage>
</organism>
<dbReference type="Proteomes" id="UP000594874">
    <property type="component" value="Chromosome"/>
</dbReference>
<keyword evidence="1" id="KW-0472">Membrane</keyword>
<reference evidence="2 3" key="1">
    <citation type="submission" date="2020-10" db="EMBL/GenBank/DDBJ databases">
        <title>Campylobacter and Helicobacter PacBio genomes.</title>
        <authorList>
            <person name="Lane C."/>
        </authorList>
    </citation>
    <scope>NUCLEOTIDE SEQUENCE [LARGE SCALE GENOMIC DNA]</scope>
    <source>
        <strain evidence="2 3">2010D-8469</strain>
    </source>
</reference>
<dbReference type="EMBL" id="CP063091">
    <property type="protein sequence ID" value="QOR04132.1"/>
    <property type="molecule type" value="Genomic_DNA"/>
</dbReference>
<feature type="transmembrane region" description="Helical" evidence="1">
    <location>
        <begin position="6"/>
        <end position="24"/>
    </location>
</feature>